<dbReference type="InterPro" id="IPR036263">
    <property type="entry name" value="Chorismate_II_sf"/>
</dbReference>
<keyword evidence="5" id="KW-1185">Reference proteome</keyword>
<dbReference type="InterPro" id="IPR051331">
    <property type="entry name" value="Chorismate_mutase-related"/>
</dbReference>
<accession>A0A833N3I8</accession>
<name>A0A833N3I8_9BACT</name>
<feature type="domain" description="Chorismate mutase" evidence="3">
    <location>
        <begin position="34"/>
        <end position="126"/>
    </location>
</feature>
<dbReference type="Pfam" id="PF01817">
    <property type="entry name" value="CM_2"/>
    <property type="match status" value="1"/>
</dbReference>
<gene>
    <name evidence="4" type="ORF">GCL57_12630</name>
</gene>
<comment type="caution">
    <text evidence="4">The sequence shown here is derived from an EMBL/GenBank/DDBJ whole genome shotgun (WGS) entry which is preliminary data.</text>
</comment>
<keyword evidence="2" id="KW-0413">Isomerase</keyword>
<dbReference type="EMBL" id="WFLN01000009">
    <property type="protein sequence ID" value="KAB8028563.1"/>
    <property type="molecule type" value="Genomic_DNA"/>
</dbReference>
<dbReference type="Proteomes" id="UP000442694">
    <property type="component" value="Unassembled WGS sequence"/>
</dbReference>
<organism evidence="4 5">
    <name type="scientific">Fluviispira multicolorata</name>
    <dbReference type="NCBI Taxonomy" id="2654512"/>
    <lineage>
        <taxon>Bacteria</taxon>
        <taxon>Pseudomonadati</taxon>
        <taxon>Bdellovibrionota</taxon>
        <taxon>Oligoflexia</taxon>
        <taxon>Silvanigrellales</taxon>
        <taxon>Silvanigrellaceae</taxon>
        <taxon>Fluviispira</taxon>
    </lineage>
</organism>
<evidence type="ECO:0000313" key="4">
    <source>
        <dbReference type="EMBL" id="KAB8028563.1"/>
    </source>
</evidence>
<dbReference type="SUPFAM" id="SSF48600">
    <property type="entry name" value="Chorismate mutase II"/>
    <property type="match status" value="1"/>
</dbReference>
<dbReference type="GO" id="GO:0009697">
    <property type="term" value="P:salicylic acid biosynthetic process"/>
    <property type="evidence" value="ECO:0007669"/>
    <property type="project" value="TreeGrafter"/>
</dbReference>
<reference evidence="4 5" key="1">
    <citation type="submission" date="2019-10" db="EMBL/GenBank/DDBJ databases">
        <title>New genus of Silvanigrellaceae.</title>
        <authorList>
            <person name="Pitt A."/>
            <person name="Hahn M.W."/>
        </authorList>
    </citation>
    <scope>NUCLEOTIDE SEQUENCE [LARGE SCALE GENOMIC DNA]</scope>
    <source>
        <strain evidence="4 5">33A1-SZDP</strain>
    </source>
</reference>
<evidence type="ECO:0000256" key="2">
    <source>
        <dbReference type="ARBA" id="ARBA00023235"/>
    </source>
</evidence>
<dbReference type="Gene3D" id="1.20.59.10">
    <property type="entry name" value="Chorismate mutase"/>
    <property type="match status" value="1"/>
</dbReference>
<dbReference type="RefSeq" id="WP_152213714.1">
    <property type="nucleotide sequence ID" value="NZ_WFLN01000009.1"/>
</dbReference>
<dbReference type="AlphaFoldDB" id="A0A833N3I8"/>
<dbReference type="SMART" id="SM00830">
    <property type="entry name" value="CM_2"/>
    <property type="match status" value="1"/>
</dbReference>
<dbReference type="EC" id="5.4.99.5" evidence="1"/>
<dbReference type="PANTHER" id="PTHR38041">
    <property type="entry name" value="CHORISMATE MUTASE"/>
    <property type="match status" value="1"/>
</dbReference>
<dbReference type="InterPro" id="IPR002701">
    <property type="entry name" value="CM_II_prokaryot"/>
</dbReference>
<evidence type="ECO:0000256" key="1">
    <source>
        <dbReference type="ARBA" id="ARBA00012404"/>
    </source>
</evidence>
<proteinExistence type="predicted"/>
<dbReference type="PANTHER" id="PTHR38041:SF1">
    <property type="entry name" value="CHORISMATE MUTASE"/>
    <property type="match status" value="1"/>
</dbReference>
<dbReference type="GO" id="GO:0004106">
    <property type="term" value="F:chorismate mutase activity"/>
    <property type="evidence" value="ECO:0007669"/>
    <property type="project" value="UniProtKB-EC"/>
</dbReference>
<evidence type="ECO:0000259" key="3">
    <source>
        <dbReference type="PROSITE" id="PS51168"/>
    </source>
</evidence>
<evidence type="ECO:0000313" key="5">
    <source>
        <dbReference type="Proteomes" id="UP000442694"/>
    </source>
</evidence>
<protein>
    <recommendedName>
        <fullName evidence="1">chorismate mutase</fullName>
        <ecNumber evidence="1">5.4.99.5</ecNumber>
    </recommendedName>
</protein>
<dbReference type="GO" id="GO:0046417">
    <property type="term" value="P:chorismate metabolic process"/>
    <property type="evidence" value="ECO:0007669"/>
    <property type="project" value="InterPro"/>
</dbReference>
<dbReference type="InterPro" id="IPR036979">
    <property type="entry name" value="CM_dom_sf"/>
</dbReference>
<dbReference type="PROSITE" id="PS51168">
    <property type="entry name" value="CHORISMATE_MUT_2"/>
    <property type="match status" value="1"/>
</dbReference>
<sequence>MKKQIRFILTSVSILLSMFCGLENSYSLEENVKIEECSDLNCVRSHIDEINKGIVLLLAKRMQYVVQAGEIKLKNNIVTAYDKKRAELVVNNAEEFAKEKGLPSGFTKEIFQVIVDKSRDFEQIKMDKKSNLDKIKTKK</sequence>